<sequence>MLQAQLKPANLVVTYNQTYSAMALTDAVSTQGSAIMATQVKPTPQTRQTAEPDSSTELRHLSRYLVRNLGMLNAAFGDLPLSPVQAHTLFELGKQPLTIKELACKLSIDKSNASRAIKHLVDKNLAHSQIHPRDNRCLVVQLTPAGKKLLVKLDTQQNQLFQEILAQLTSAQTSQIEEALMLYNQAVHNAKQQSGCQIRQATAQDDAAIAKVIRDVSAEYGLTADKGYGVADPTLDCLSQIYSQAGANYWIIELEGRILGGAGIAPLANNDGICELQKMYFMPEIRGKGLATRLALMALDFARKTGYQNCYLETTAVLNEAVKLYEKLGFVHLSAPLGNTGHDACEIPMLLELNQ</sequence>
<dbReference type="PANTHER" id="PTHR13947">
    <property type="entry name" value="GNAT FAMILY N-ACETYLTRANSFERASE"/>
    <property type="match status" value="1"/>
</dbReference>
<dbReference type="Pfam" id="PF01047">
    <property type="entry name" value="MarR"/>
    <property type="match status" value="1"/>
</dbReference>
<proteinExistence type="predicted"/>
<dbReference type="Proteomes" id="UP000255061">
    <property type="component" value="Unassembled WGS sequence"/>
</dbReference>
<dbReference type="SMART" id="SM00347">
    <property type="entry name" value="HTH_MARR"/>
    <property type="match status" value="1"/>
</dbReference>
<evidence type="ECO:0000259" key="3">
    <source>
        <dbReference type="PROSITE" id="PS51186"/>
    </source>
</evidence>
<dbReference type="InterPro" id="IPR036390">
    <property type="entry name" value="WH_DNA-bd_sf"/>
</dbReference>
<dbReference type="PANTHER" id="PTHR13947:SF37">
    <property type="entry name" value="LD18367P"/>
    <property type="match status" value="1"/>
</dbReference>
<keyword evidence="1" id="KW-0808">Transferase</keyword>
<dbReference type="SUPFAM" id="SSF55729">
    <property type="entry name" value="Acyl-CoA N-acyltransferases (Nat)"/>
    <property type="match status" value="1"/>
</dbReference>
<dbReference type="PROSITE" id="PS50995">
    <property type="entry name" value="HTH_MARR_2"/>
    <property type="match status" value="1"/>
</dbReference>
<dbReference type="GO" id="GO:0003700">
    <property type="term" value="F:DNA-binding transcription factor activity"/>
    <property type="evidence" value="ECO:0007669"/>
    <property type="project" value="InterPro"/>
</dbReference>
<protein>
    <submittedName>
        <fullName evidence="4">Transcriptional repressor MprA</fullName>
    </submittedName>
</protein>
<dbReference type="AlphaFoldDB" id="A0A379ZD16"/>
<gene>
    <name evidence="4" type="ORF">NCTC10736_00119</name>
</gene>
<dbReference type="RefSeq" id="WP_181317881.1">
    <property type="nucleotide sequence ID" value="NZ_PYSG01000002.1"/>
</dbReference>
<dbReference type="SUPFAM" id="SSF46785">
    <property type="entry name" value="Winged helix' DNA-binding domain"/>
    <property type="match status" value="1"/>
</dbReference>
<accession>A0A379ZD16</accession>
<dbReference type="InterPro" id="IPR036388">
    <property type="entry name" value="WH-like_DNA-bd_sf"/>
</dbReference>
<evidence type="ECO:0000259" key="2">
    <source>
        <dbReference type="PROSITE" id="PS50995"/>
    </source>
</evidence>
<dbReference type="Gene3D" id="3.40.630.30">
    <property type="match status" value="1"/>
</dbReference>
<organism evidence="4 5">
    <name type="scientific">Shewanella morhuae</name>
    <dbReference type="NCBI Taxonomy" id="365591"/>
    <lineage>
        <taxon>Bacteria</taxon>
        <taxon>Pseudomonadati</taxon>
        <taxon>Pseudomonadota</taxon>
        <taxon>Gammaproteobacteria</taxon>
        <taxon>Alteromonadales</taxon>
        <taxon>Shewanellaceae</taxon>
        <taxon>Shewanella</taxon>
    </lineage>
</organism>
<dbReference type="PROSITE" id="PS51186">
    <property type="entry name" value="GNAT"/>
    <property type="match status" value="1"/>
</dbReference>
<feature type="domain" description="N-acetyltransferase" evidence="3">
    <location>
        <begin position="196"/>
        <end position="354"/>
    </location>
</feature>
<dbReference type="Gene3D" id="1.10.10.10">
    <property type="entry name" value="Winged helix-like DNA-binding domain superfamily/Winged helix DNA-binding domain"/>
    <property type="match status" value="1"/>
</dbReference>
<dbReference type="InterPro" id="IPR016181">
    <property type="entry name" value="Acyl_CoA_acyltransferase"/>
</dbReference>
<dbReference type="InterPro" id="IPR000835">
    <property type="entry name" value="HTH_MarR-typ"/>
</dbReference>
<dbReference type="Pfam" id="PF00583">
    <property type="entry name" value="Acetyltransf_1"/>
    <property type="match status" value="1"/>
</dbReference>
<feature type="domain" description="HTH marR-type" evidence="2">
    <location>
        <begin position="51"/>
        <end position="188"/>
    </location>
</feature>
<reference evidence="4 5" key="1">
    <citation type="submission" date="2018-06" db="EMBL/GenBank/DDBJ databases">
        <authorList>
            <consortium name="Pathogen Informatics"/>
            <person name="Doyle S."/>
        </authorList>
    </citation>
    <scope>NUCLEOTIDE SEQUENCE [LARGE SCALE GENOMIC DNA]</scope>
    <source>
        <strain evidence="4 5">NCTC10736</strain>
    </source>
</reference>
<dbReference type="GO" id="GO:0008080">
    <property type="term" value="F:N-acetyltransferase activity"/>
    <property type="evidence" value="ECO:0007669"/>
    <property type="project" value="InterPro"/>
</dbReference>
<dbReference type="CDD" id="cd04301">
    <property type="entry name" value="NAT_SF"/>
    <property type="match status" value="1"/>
</dbReference>
<dbReference type="InterPro" id="IPR000182">
    <property type="entry name" value="GNAT_dom"/>
</dbReference>
<name>A0A379ZD16_9GAMM</name>
<evidence type="ECO:0000313" key="5">
    <source>
        <dbReference type="Proteomes" id="UP000255061"/>
    </source>
</evidence>
<dbReference type="InterPro" id="IPR050769">
    <property type="entry name" value="NAT_camello-type"/>
</dbReference>
<evidence type="ECO:0000256" key="1">
    <source>
        <dbReference type="ARBA" id="ARBA00022679"/>
    </source>
</evidence>
<dbReference type="EMBL" id="UGYV01000001">
    <property type="protein sequence ID" value="SUI59204.1"/>
    <property type="molecule type" value="Genomic_DNA"/>
</dbReference>
<evidence type="ECO:0000313" key="4">
    <source>
        <dbReference type="EMBL" id="SUI59204.1"/>
    </source>
</evidence>